<evidence type="ECO:0008006" key="4">
    <source>
        <dbReference type="Google" id="ProtNLM"/>
    </source>
</evidence>
<dbReference type="InterPro" id="IPR013879">
    <property type="entry name" value="DUF1761"/>
</dbReference>
<keyword evidence="3" id="KW-1185">Reference proteome</keyword>
<dbReference type="AlphaFoldDB" id="A0A7Y9ZB49"/>
<dbReference type="Pfam" id="PF08570">
    <property type="entry name" value="DUF1761"/>
    <property type="match status" value="1"/>
</dbReference>
<name>A0A7Y9ZB49_9MICO</name>
<protein>
    <recommendedName>
        <fullName evidence="4">DUF1761 domain-containing protein</fullName>
    </recommendedName>
</protein>
<dbReference type="RefSeq" id="WP_062076053.1">
    <property type="nucleotide sequence ID" value="NZ_BBRC01000015.1"/>
</dbReference>
<evidence type="ECO:0000256" key="1">
    <source>
        <dbReference type="SAM" id="Phobius"/>
    </source>
</evidence>
<dbReference type="Proteomes" id="UP000547973">
    <property type="component" value="Unassembled WGS sequence"/>
</dbReference>
<reference evidence="2 3" key="1">
    <citation type="submission" date="2020-07" db="EMBL/GenBank/DDBJ databases">
        <title>Sequencing the genomes of 1000 actinobacteria strains.</title>
        <authorList>
            <person name="Klenk H.-P."/>
        </authorList>
    </citation>
    <scope>NUCLEOTIDE SEQUENCE [LARGE SCALE GENOMIC DNA]</scope>
    <source>
        <strain evidence="2 3">DSM 19970</strain>
    </source>
</reference>
<dbReference type="EMBL" id="JACBZO010000001">
    <property type="protein sequence ID" value="NYI41931.1"/>
    <property type="molecule type" value="Genomic_DNA"/>
</dbReference>
<dbReference type="OrthoDB" id="3692045at2"/>
<accession>A0A7Y9ZB49</accession>
<keyword evidence="1" id="KW-1133">Transmembrane helix</keyword>
<keyword evidence="1" id="KW-0812">Transmembrane</keyword>
<keyword evidence="1" id="KW-0472">Membrane</keyword>
<evidence type="ECO:0000313" key="3">
    <source>
        <dbReference type="Proteomes" id="UP000547973"/>
    </source>
</evidence>
<feature type="transmembrane region" description="Helical" evidence="1">
    <location>
        <begin position="84"/>
        <end position="102"/>
    </location>
</feature>
<evidence type="ECO:0000313" key="2">
    <source>
        <dbReference type="EMBL" id="NYI41931.1"/>
    </source>
</evidence>
<gene>
    <name evidence="2" type="ORF">BKA03_002050</name>
</gene>
<feature type="transmembrane region" description="Helical" evidence="1">
    <location>
        <begin position="12"/>
        <end position="31"/>
    </location>
</feature>
<proteinExistence type="predicted"/>
<comment type="caution">
    <text evidence="2">The sequence shown here is derived from an EMBL/GenBank/DDBJ whole genome shotgun (WGS) entry which is preliminary data.</text>
</comment>
<feature type="transmembrane region" description="Helical" evidence="1">
    <location>
        <begin position="52"/>
        <end position="78"/>
    </location>
</feature>
<sequence length="139" mass="14555">MGWIDFGAVTWWAVAVAFVVSFVFGWFWYSPQGFFPLWRRLDKISSDDMENANMGIAFGGTAVGNLLGVVLVALLMPALGVEGWLAGLAFGALVGLVFRGGAHAIHNGFAGRHPGVTLIDLAHDTIGLALAAAVLGAIG</sequence>
<organism evidence="2 3">
    <name type="scientific">Demequina lutea</name>
    <dbReference type="NCBI Taxonomy" id="431489"/>
    <lineage>
        <taxon>Bacteria</taxon>
        <taxon>Bacillati</taxon>
        <taxon>Actinomycetota</taxon>
        <taxon>Actinomycetes</taxon>
        <taxon>Micrococcales</taxon>
        <taxon>Demequinaceae</taxon>
        <taxon>Demequina</taxon>
    </lineage>
</organism>